<sequence length="247" mass="27340">MPYQFTVSPDFGPDQLAGWHIFNTWLQRQLETDIHFETFDNFDSQRQAIAKDQVDIIYANPYDASFLVREKGFVAVATPQKPDETTIVALAEGPTQSIEELTPGCKIAQTDDPDISMMGMMMLEPANLDSNNTVLLPQNSYIQVAKALIQGKADIGFFLTDAFDSLSTLIKGQLRSLVTSDIQVVSHALLLGPELAARKQELSQKLADMSNDAQGNSLLESLGFTAWTPMDEEEMEFMIDLIEALAA</sequence>
<reference evidence="1" key="1">
    <citation type="journal article" date="2020" name="mSystems">
        <title>Genome- and Community-Level Interaction Insights into Carbon Utilization and Element Cycling Functions of Hydrothermarchaeota in Hydrothermal Sediment.</title>
        <authorList>
            <person name="Zhou Z."/>
            <person name="Liu Y."/>
            <person name="Xu W."/>
            <person name="Pan J."/>
            <person name="Luo Z.H."/>
            <person name="Li M."/>
        </authorList>
    </citation>
    <scope>NUCLEOTIDE SEQUENCE [LARGE SCALE GENOMIC DNA]</scope>
    <source>
        <strain evidence="1">HyVt-458</strain>
    </source>
</reference>
<organism evidence="1">
    <name type="scientific">Thiolapillus brandeum</name>
    <dbReference type="NCBI Taxonomy" id="1076588"/>
    <lineage>
        <taxon>Bacteria</taxon>
        <taxon>Pseudomonadati</taxon>
        <taxon>Pseudomonadota</taxon>
        <taxon>Gammaproteobacteria</taxon>
        <taxon>Chromatiales</taxon>
        <taxon>Sedimenticolaceae</taxon>
        <taxon>Thiolapillus</taxon>
    </lineage>
</organism>
<dbReference type="AlphaFoldDB" id="A0A831W7B6"/>
<accession>A0A831W7B6</accession>
<proteinExistence type="predicted"/>
<comment type="caution">
    <text evidence="1">The sequence shown here is derived from an EMBL/GenBank/DDBJ whole genome shotgun (WGS) entry which is preliminary data.</text>
</comment>
<dbReference type="Pfam" id="PF12974">
    <property type="entry name" value="Phosphonate-bd"/>
    <property type="match status" value="1"/>
</dbReference>
<dbReference type="SUPFAM" id="SSF53850">
    <property type="entry name" value="Periplasmic binding protein-like II"/>
    <property type="match status" value="1"/>
</dbReference>
<dbReference type="Proteomes" id="UP000886339">
    <property type="component" value="Unassembled WGS sequence"/>
</dbReference>
<gene>
    <name evidence="1" type="ORF">ENJ12_01760</name>
</gene>
<protein>
    <submittedName>
        <fullName evidence="1">Phosphate/phosphite/phosphonate ABC transporter substrate-binding protein</fullName>
    </submittedName>
</protein>
<dbReference type="Gene3D" id="3.40.190.10">
    <property type="entry name" value="Periplasmic binding protein-like II"/>
    <property type="match status" value="2"/>
</dbReference>
<evidence type="ECO:0000313" key="1">
    <source>
        <dbReference type="EMBL" id="HEC05553.1"/>
    </source>
</evidence>
<name>A0A831W7B6_9GAMM</name>
<dbReference type="EMBL" id="DRLF01000069">
    <property type="protein sequence ID" value="HEC05553.1"/>
    <property type="molecule type" value="Genomic_DNA"/>
</dbReference>